<evidence type="ECO:0000259" key="1">
    <source>
        <dbReference type="Pfam" id="PF14491"/>
    </source>
</evidence>
<dbReference type="Proteomes" id="UP000514754">
    <property type="component" value="Chromosome"/>
</dbReference>
<protein>
    <submittedName>
        <fullName evidence="2">DUF4435 domain-containing protein</fullName>
    </submittedName>
</protein>
<evidence type="ECO:0000313" key="3">
    <source>
        <dbReference type="Proteomes" id="UP000514754"/>
    </source>
</evidence>
<feature type="domain" description="DUF4435" evidence="1">
    <location>
        <begin position="42"/>
        <end position="163"/>
    </location>
</feature>
<evidence type="ECO:0000313" key="2">
    <source>
        <dbReference type="EMBL" id="QMO39579.1"/>
    </source>
</evidence>
<dbReference type="Pfam" id="PF14491">
    <property type="entry name" value="DUF4435"/>
    <property type="match status" value="1"/>
</dbReference>
<dbReference type="EMBL" id="CP057906">
    <property type="protein sequence ID" value="QMO39579.1"/>
    <property type="molecule type" value="Genomic_DNA"/>
</dbReference>
<reference evidence="2 3" key="1">
    <citation type="submission" date="2020-06" db="EMBL/GenBank/DDBJ databases">
        <title>REHAB project genomes.</title>
        <authorList>
            <person name="Shaw L.P."/>
        </authorList>
    </citation>
    <scope>NUCLEOTIDE SEQUENCE [LARGE SCALE GENOMIC DNA]</scope>
    <source>
        <strain evidence="2 3">RHB10-C12</strain>
    </source>
</reference>
<dbReference type="AlphaFoldDB" id="A0A7L7E7P8"/>
<organism evidence="2 3">
    <name type="scientific">Escherichia coli</name>
    <dbReference type="NCBI Taxonomy" id="562"/>
    <lineage>
        <taxon>Bacteria</taxon>
        <taxon>Pseudomonadati</taxon>
        <taxon>Pseudomonadota</taxon>
        <taxon>Gammaproteobacteria</taxon>
        <taxon>Enterobacterales</taxon>
        <taxon>Enterobacteriaceae</taxon>
        <taxon>Escherichia</taxon>
    </lineage>
</organism>
<proteinExistence type="predicted"/>
<accession>A0A7L7E7P8</accession>
<dbReference type="InterPro" id="IPR029492">
    <property type="entry name" value="DUF4435"/>
</dbReference>
<gene>
    <name evidence="2" type="ORF">HVW43_04395</name>
</gene>
<sequence length="300" mass="34733">MDANFISRTPAGLIAESLLRDVSYIVHVEGKGNSPDIKKLPDYIFYNALLKNYLDGRYEIRIEGGKENLKQIAARINGTQHTENNHIVFMDRDHNEALGINDQLYNFVHFTHGYSFENDLWTTALLKKILRTFCPNNDDVDIFINKWKKLERKVAYIHKLNLISRINNMAMFNLDGLCGILFHERDGELIIKDECIQRLKSKWKGFNIGNTQESRCALLFLHEPFYSHPGYLIQGHAFESYVLEVTHMFYKQYKIGNSETKNNNLFKTIALSSFSEAPGDYLSGATINYYRRILTSLNSN</sequence>
<name>A0A7L7E7P8_ECOLX</name>